<dbReference type="InterPro" id="IPR045088">
    <property type="entry name" value="ALAT1/2-like"/>
</dbReference>
<evidence type="ECO:0000259" key="6">
    <source>
        <dbReference type="Pfam" id="PF00155"/>
    </source>
</evidence>
<comment type="cofactor">
    <cofactor evidence="1">
        <name>pyridoxal 5'-phosphate</name>
        <dbReference type="ChEBI" id="CHEBI:597326"/>
    </cofactor>
</comment>
<evidence type="ECO:0000256" key="5">
    <source>
        <dbReference type="ARBA" id="ARBA00022898"/>
    </source>
</evidence>
<dbReference type="InterPro" id="IPR004839">
    <property type="entry name" value="Aminotransferase_I/II_large"/>
</dbReference>
<keyword evidence="5" id="KW-0663">Pyridoxal phosphate</keyword>
<organism evidence="7">
    <name type="scientific">Calcidiscus leptoporus</name>
    <dbReference type="NCBI Taxonomy" id="127549"/>
    <lineage>
        <taxon>Eukaryota</taxon>
        <taxon>Haptista</taxon>
        <taxon>Haptophyta</taxon>
        <taxon>Prymnesiophyceae</taxon>
        <taxon>Coccolithales</taxon>
        <taxon>Calcidiscaceae</taxon>
        <taxon>Calcidiscus</taxon>
    </lineage>
</organism>
<evidence type="ECO:0000313" key="7">
    <source>
        <dbReference type="EMBL" id="CAD8536934.1"/>
    </source>
</evidence>
<name>A0A7S0NX57_9EUKA</name>
<sequence>MVQGPAKGSPSQQLFDQEAQEIMAGLKRRALQATAALNEMPGIRCQPIEGAMYAFPSLALPARFVAKCAEIGQAADEAWCLELMESTGIVCVPGSGFGQKTGTFHVRMTILPPDDLFASMLKKLASFQVELHKEWEG</sequence>
<gene>
    <name evidence="7" type="ORF">CLEP1334_LOCUS12216</name>
</gene>
<feature type="domain" description="Aminotransferase class I/classII large" evidence="6">
    <location>
        <begin position="12"/>
        <end position="111"/>
    </location>
</feature>
<comment type="subunit">
    <text evidence="2">Homodimer.</text>
</comment>
<reference evidence="7" key="1">
    <citation type="submission" date="2021-01" db="EMBL/GenBank/DDBJ databases">
        <authorList>
            <person name="Corre E."/>
            <person name="Pelletier E."/>
            <person name="Niang G."/>
            <person name="Scheremetjew M."/>
            <person name="Finn R."/>
            <person name="Kale V."/>
            <person name="Holt S."/>
            <person name="Cochrane G."/>
            <person name="Meng A."/>
            <person name="Brown T."/>
            <person name="Cohen L."/>
        </authorList>
    </citation>
    <scope>NUCLEOTIDE SEQUENCE</scope>
    <source>
        <strain evidence="7">RCC1130</strain>
    </source>
</reference>
<protein>
    <recommendedName>
        <fullName evidence="6">Aminotransferase class I/classII large domain-containing protein</fullName>
    </recommendedName>
</protein>
<evidence type="ECO:0000256" key="4">
    <source>
        <dbReference type="ARBA" id="ARBA00022679"/>
    </source>
</evidence>
<dbReference type="InterPro" id="IPR015424">
    <property type="entry name" value="PyrdxlP-dep_Trfase"/>
</dbReference>
<dbReference type="AlphaFoldDB" id="A0A7S0NX57"/>
<dbReference type="GO" id="GO:0004021">
    <property type="term" value="F:L-alanine:2-oxoglutarate aminotransferase activity"/>
    <property type="evidence" value="ECO:0007669"/>
    <property type="project" value="TreeGrafter"/>
</dbReference>
<dbReference type="EMBL" id="HBER01024327">
    <property type="protein sequence ID" value="CAD8536934.1"/>
    <property type="molecule type" value="Transcribed_RNA"/>
</dbReference>
<accession>A0A7S0NX57</accession>
<keyword evidence="3" id="KW-0032">Aminotransferase</keyword>
<dbReference type="InterPro" id="IPR015422">
    <property type="entry name" value="PyrdxlP-dep_Trfase_small"/>
</dbReference>
<proteinExistence type="predicted"/>
<keyword evidence="4" id="KW-0808">Transferase</keyword>
<evidence type="ECO:0000256" key="3">
    <source>
        <dbReference type="ARBA" id="ARBA00022576"/>
    </source>
</evidence>
<dbReference type="Gene3D" id="3.90.1150.10">
    <property type="entry name" value="Aspartate Aminotransferase, domain 1"/>
    <property type="match status" value="1"/>
</dbReference>
<dbReference type="PANTHER" id="PTHR11751:SF29">
    <property type="entry name" value="ALANINE TRANSAMINASE"/>
    <property type="match status" value="1"/>
</dbReference>
<dbReference type="PANTHER" id="PTHR11751">
    <property type="entry name" value="ALANINE AMINOTRANSFERASE"/>
    <property type="match status" value="1"/>
</dbReference>
<evidence type="ECO:0000256" key="1">
    <source>
        <dbReference type="ARBA" id="ARBA00001933"/>
    </source>
</evidence>
<dbReference type="SUPFAM" id="SSF53383">
    <property type="entry name" value="PLP-dependent transferases"/>
    <property type="match status" value="1"/>
</dbReference>
<evidence type="ECO:0000256" key="2">
    <source>
        <dbReference type="ARBA" id="ARBA00011738"/>
    </source>
</evidence>
<dbReference type="GO" id="GO:0030170">
    <property type="term" value="F:pyridoxal phosphate binding"/>
    <property type="evidence" value="ECO:0007669"/>
    <property type="project" value="InterPro"/>
</dbReference>
<dbReference type="FunFam" id="3.90.1150.10:FF:000140">
    <property type="entry name" value="alanine aminotransferase 1"/>
    <property type="match status" value="1"/>
</dbReference>
<dbReference type="Pfam" id="PF00155">
    <property type="entry name" value="Aminotran_1_2"/>
    <property type="match status" value="1"/>
</dbReference>